<dbReference type="NCBIfam" id="TIGR01460">
    <property type="entry name" value="HAD-SF-IIA"/>
    <property type="match status" value="1"/>
</dbReference>
<gene>
    <name evidence="1" type="ordered locus">Dester_0735</name>
</gene>
<reference evidence="2" key="2">
    <citation type="submission" date="2011-02" db="EMBL/GenBank/DDBJ databases">
        <title>The complete genome of Desulfurobacterium thermolithotrophum DSM 11699.</title>
        <authorList>
            <consortium name="US DOE Joint Genome Institute (JGI-PGF)"/>
            <person name="Lucas S."/>
            <person name="Copeland A."/>
            <person name="Lapidus A."/>
            <person name="Bruce D."/>
            <person name="Goodwin L."/>
            <person name="Pitluck S."/>
            <person name="Kyrpides N."/>
            <person name="Mavromatis K."/>
            <person name="Pagani I."/>
            <person name="Ivanova N."/>
            <person name="Mikhailova N."/>
            <person name="Daligault H."/>
            <person name="Detter J.C."/>
            <person name="Tapia R."/>
            <person name="Han C."/>
            <person name="Land M."/>
            <person name="Hauser L."/>
            <person name="Markowitz V."/>
            <person name="Cheng J.-F."/>
            <person name="Hugenholtz P."/>
            <person name="Woyke T."/>
            <person name="Wu D."/>
            <person name="Spring S."/>
            <person name="Brambilla E."/>
            <person name="Klenk H.-P."/>
            <person name="Eisen J.A."/>
        </authorList>
    </citation>
    <scope>NUCLEOTIDE SEQUENCE [LARGE SCALE GENOMIC DNA]</scope>
    <source>
        <strain evidence="2">DSM 11699 / BSA</strain>
    </source>
</reference>
<dbReference type="EMBL" id="CP002543">
    <property type="protein sequence ID" value="ADY73381.1"/>
    <property type="molecule type" value="Genomic_DNA"/>
</dbReference>
<dbReference type="GO" id="GO:0005737">
    <property type="term" value="C:cytoplasm"/>
    <property type="evidence" value="ECO:0007669"/>
    <property type="project" value="TreeGrafter"/>
</dbReference>
<dbReference type="Pfam" id="PF13344">
    <property type="entry name" value="Hydrolase_6"/>
    <property type="match status" value="1"/>
</dbReference>
<dbReference type="OrthoDB" id="9810449at2"/>
<dbReference type="HOGENOM" id="CLU_043473_1_2_0"/>
<evidence type="ECO:0000313" key="1">
    <source>
        <dbReference type="EMBL" id="ADY73381.1"/>
    </source>
</evidence>
<dbReference type="InterPro" id="IPR006357">
    <property type="entry name" value="HAD-SF_hydro_IIA"/>
</dbReference>
<dbReference type="InterPro" id="IPR036412">
    <property type="entry name" value="HAD-like_sf"/>
</dbReference>
<dbReference type="AlphaFoldDB" id="F0S3F9"/>
<dbReference type="InParanoid" id="F0S3F9"/>
<protein>
    <submittedName>
        <fullName evidence="1">HAD-superfamily hydrolase, subfamily IIA</fullName>
    </submittedName>
</protein>
<keyword evidence="2" id="KW-1185">Reference proteome</keyword>
<dbReference type="Gene3D" id="3.40.50.1000">
    <property type="entry name" value="HAD superfamily/HAD-like"/>
    <property type="match status" value="2"/>
</dbReference>
<dbReference type="GO" id="GO:0016791">
    <property type="term" value="F:phosphatase activity"/>
    <property type="evidence" value="ECO:0007669"/>
    <property type="project" value="TreeGrafter"/>
</dbReference>
<dbReference type="InterPro" id="IPR023214">
    <property type="entry name" value="HAD_sf"/>
</dbReference>
<dbReference type="FunCoup" id="F0S3F9">
    <property type="interactions" value="302"/>
</dbReference>
<name>F0S3F9_DESTD</name>
<dbReference type="eggNOG" id="COG0647">
    <property type="taxonomic scope" value="Bacteria"/>
</dbReference>
<sequence length="271" mass="30423">MASIGFLLDLEGTLVKDKSYTPIPEALEFTKLLDEKKTPWIVATNNSTEKPYELVKILRSKGFNVDENKLLSPSLLACDYLRKNNVKSIYFLGTDKIKEFFEEEGFEVRDDHNVDAVVVGRDKEITYQKLKIATSALVLNDAKLFSFHKNRVIRDVDGLVGPSVGAVATALSYAGNKSFTSFGKPSKEYFERAFELLGLSDPKKIYMVSDDPFTDLAEGKKNVNFQTVFVLSGKYEDSSILNKIEKDLRPDYTFSHIGECSRLLEGENGNA</sequence>
<accession>F0S3F9</accession>
<dbReference type="PANTHER" id="PTHR19288">
    <property type="entry name" value="4-NITROPHENYLPHOSPHATASE-RELATED"/>
    <property type="match status" value="1"/>
</dbReference>
<dbReference type="KEGG" id="dte:Dester_0735"/>
<dbReference type="PANTHER" id="PTHR19288:SF46">
    <property type="entry name" value="HALOACID DEHALOGENASE-LIKE HYDROLASE DOMAIN-CONTAINING PROTEIN 2"/>
    <property type="match status" value="1"/>
</dbReference>
<organism evidence="1 2">
    <name type="scientific">Desulfurobacterium thermolithotrophum (strain DSM 11699 / BSA)</name>
    <dbReference type="NCBI Taxonomy" id="868864"/>
    <lineage>
        <taxon>Bacteria</taxon>
        <taxon>Pseudomonadati</taxon>
        <taxon>Aquificota</taxon>
        <taxon>Aquificia</taxon>
        <taxon>Desulfurobacteriales</taxon>
        <taxon>Desulfurobacteriaceae</taxon>
        <taxon>Desulfurobacterium</taxon>
    </lineage>
</organism>
<dbReference type="STRING" id="868864.Dester_0735"/>
<keyword evidence="1" id="KW-0378">Hydrolase</keyword>
<reference evidence="1 2" key="1">
    <citation type="journal article" date="2011" name="Stand. Genomic Sci.">
        <title>Complete genome sequence of the thermophilic sulfur-reducer Desulfurobacterium thermolithotrophum type strain (BSA(T)) from a deep-sea hydrothermal vent.</title>
        <authorList>
            <person name="Goker M."/>
            <person name="Daligault H."/>
            <person name="Mwirichia R."/>
            <person name="Lapidus A."/>
            <person name="Lucas S."/>
            <person name="Deshpande S."/>
            <person name="Pagani I."/>
            <person name="Tapia R."/>
            <person name="Cheng J.F."/>
            <person name="Goodwin L."/>
            <person name="Pitluck S."/>
            <person name="Liolios K."/>
            <person name="Ivanova N."/>
            <person name="Mavromatis K."/>
            <person name="Mikhailova N."/>
            <person name="Pati A."/>
            <person name="Chen A."/>
            <person name="Palaniappan K."/>
            <person name="Han C."/>
            <person name="Land M."/>
            <person name="Hauser L."/>
            <person name="Pan C."/>
            <person name="Brambilla E.M."/>
            <person name="Rohde M."/>
            <person name="Spring S."/>
            <person name="Sikorski J."/>
            <person name="Wirth R."/>
            <person name="Detter J.C."/>
            <person name="Woyke T."/>
            <person name="Bristow J."/>
            <person name="Eisen J.A."/>
            <person name="Markowitz V."/>
            <person name="Hugenholtz P."/>
            <person name="Kyrpides N.C."/>
            <person name="Klenk H.P."/>
        </authorList>
    </citation>
    <scope>NUCLEOTIDE SEQUENCE [LARGE SCALE GENOMIC DNA]</scope>
    <source>
        <strain evidence="2">DSM 11699 / BSA</strain>
    </source>
</reference>
<dbReference type="Proteomes" id="UP000007102">
    <property type="component" value="Chromosome"/>
</dbReference>
<dbReference type="RefSeq" id="WP_013638336.1">
    <property type="nucleotide sequence ID" value="NC_015185.1"/>
</dbReference>
<evidence type="ECO:0000313" key="2">
    <source>
        <dbReference type="Proteomes" id="UP000007102"/>
    </source>
</evidence>
<proteinExistence type="predicted"/>
<dbReference type="SUPFAM" id="SSF56784">
    <property type="entry name" value="HAD-like"/>
    <property type="match status" value="1"/>
</dbReference>
<dbReference type="Pfam" id="PF13242">
    <property type="entry name" value="Hydrolase_like"/>
    <property type="match status" value="1"/>
</dbReference>